<sequence length="92" mass="9439">METKAEAHSTTVVQAAAVARQGWAGGEAGSGVGVVVMATTVKPKRFAPHRIVNPRQSTPADASGQPCPLASPSLARPPLRDGALPTQARTGW</sequence>
<organism evidence="2">
    <name type="scientific">Streptomyces sp. CMC78</name>
    <dbReference type="NCBI Taxonomy" id="3231512"/>
    <lineage>
        <taxon>Bacteria</taxon>
        <taxon>Bacillati</taxon>
        <taxon>Actinomycetota</taxon>
        <taxon>Actinomycetes</taxon>
        <taxon>Kitasatosporales</taxon>
        <taxon>Streptomycetaceae</taxon>
        <taxon>Streptomyces</taxon>
    </lineage>
</organism>
<proteinExistence type="predicted"/>
<evidence type="ECO:0000256" key="1">
    <source>
        <dbReference type="SAM" id="MobiDB-lite"/>
    </source>
</evidence>
<dbReference type="KEGG" id="stcm:SCMC78_60890"/>
<name>A0AB33KNW6_9ACTN</name>
<protein>
    <submittedName>
        <fullName evidence="2">Uncharacterized protein</fullName>
    </submittedName>
</protein>
<evidence type="ECO:0000313" key="2">
    <source>
        <dbReference type="EMBL" id="BFP56282.1"/>
    </source>
</evidence>
<accession>A0AB33KNW6</accession>
<dbReference type="AlphaFoldDB" id="A0AB33KNW6"/>
<gene>
    <name evidence="2" type="ORF">SCMC78_60890</name>
</gene>
<feature type="region of interest" description="Disordered" evidence="1">
    <location>
        <begin position="47"/>
        <end position="92"/>
    </location>
</feature>
<feature type="compositionally biased region" description="Low complexity" evidence="1">
    <location>
        <begin position="68"/>
        <end position="77"/>
    </location>
</feature>
<dbReference type="EMBL" id="AP035884">
    <property type="protein sequence ID" value="BFP56282.1"/>
    <property type="molecule type" value="Genomic_DNA"/>
</dbReference>
<reference evidence="2" key="1">
    <citation type="submission" date="2024-07" db="EMBL/GenBank/DDBJ databases">
        <title>Complete genome sequences of cellulolytic bacteria, Kitasatospora sp. CMC57 and Streptomyces sp. CMC78, isolated from Japanese agricultural soil.</title>
        <authorList>
            <person name="Hashimoto T."/>
            <person name="Ito M."/>
            <person name="Iwamoto M."/>
            <person name="Fukahori D."/>
            <person name="Shoda T."/>
            <person name="Sakoda M."/>
            <person name="Morohoshi T."/>
            <person name="Mitsuboshi M."/>
            <person name="Nishizawa T."/>
        </authorList>
    </citation>
    <scope>NUCLEOTIDE SEQUENCE</scope>
    <source>
        <strain evidence="2">CMC78</strain>
    </source>
</reference>